<evidence type="ECO:0000313" key="6">
    <source>
        <dbReference type="EMBL" id="HHF08204.1"/>
    </source>
</evidence>
<dbReference type="GO" id="GO:0042626">
    <property type="term" value="F:ATPase-coupled transmembrane transporter activity"/>
    <property type="evidence" value="ECO:0007669"/>
    <property type="project" value="TreeGrafter"/>
</dbReference>
<keyword evidence="2" id="KW-0813">Transport</keyword>
<evidence type="ECO:0000256" key="3">
    <source>
        <dbReference type="ARBA" id="ARBA00022741"/>
    </source>
</evidence>
<dbReference type="CDD" id="cd03225">
    <property type="entry name" value="ABC_cobalt_CbiO_domain1"/>
    <property type="match status" value="1"/>
</dbReference>
<gene>
    <name evidence="6" type="ORF">ENL26_00325</name>
</gene>
<feature type="domain" description="ABC transporter" evidence="5">
    <location>
        <begin position="8"/>
        <end position="210"/>
    </location>
</feature>
<dbReference type="Pfam" id="PF00005">
    <property type="entry name" value="ABC_tran"/>
    <property type="match status" value="1"/>
</dbReference>
<dbReference type="PROSITE" id="PS50893">
    <property type="entry name" value="ABC_TRANSPORTER_2"/>
    <property type="match status" value="1"/>
</dbReference>
<dbReference type="InterPro" id="IPR003439">
    <property type="entry name" value="ABC_transporter-like_ATP-bd"/>
</dbReference>
<evidence type="ECO:0000256" key="1">
    <source>
        <dbReference type="ARBA" id="ARBA00005417"/>
    </source>
</evidence>
<sequence>MCPSNSEIISVNIFRAGYENFNIFKDFSLTVRHGEFLGIYGSNGAGKTTLLKAIAGFPPPLFEGEVIVKGRVGYVFQNPDNQIIGATVEEDIRFGLENLPLDCETIEARLQETLLTFDLEKLRSKDTLTLSGGQKQRLAIAAIMCLDPDVLLFDEPFSMLDRRERRAIMSLVKSLRNKQITAVIASTNMKDLTFCDKVINLNGGESLDRVR</sequence>
<evidence type="ECO:0000256" key="4">
    <source>
        <dbReference type="ARBA" id="ARBA00022840"/>
    </source>
</evidence>
<dbReference type="PANTHER" id="PTHR43553">
    <property type="entry name" value="HEAVY METAL TRANSPORTER"/>
    <property type="match status" value="1"/>
</dbReference>
<accession>A0A7C5DUP8</accession>
<dbReference type="InterPro" id="IPR027417">
    <property type="entry name" value="P-loop_NTPase"/>
</dbReference>
<dbReference type="Gene3D" id="3.40.50.300">
    <property type="entry name" value="P-loop containing nucleotide triphosphate hydrolases"/>
    <property type="match status" value="1"/>
</dbReference>
<comment type="similarity">
    <text evidence="1">Belongs to the ABC transporter superfamily.</text>
</comment>
<dbReference type="InterPro" id="IPR017871">
    <property type="entry name" value="ABC_transporter-like_CS"/>
</dbReference>
<evidence type="ECO:0000259" key="5">
    <source>
        <dbReference type="PROSITE" id="PS50893"/>
    </source>
</evidence>
<dbReference type="GO" id="GO:0016887">
    <property type="term" value="F:ATP hydrolysis activity"/>
    <property type="evidence" value="ECO:0007669"/>
    <property type="project" value="InterPro"/>
</dbReference>
<dbReference type="EMBL" id="DRTH01000012">
    <property type="protein sequence ID" value="HHF08204.1"/>
    <property type="molecule type" value="Genomic_DNA"/>
</dbReference>
<dbReference type="InterPro" id="IPR003593">
    <property type="entry name" value="AAA+_ATPase"/>
</dbReference>
<comment type="caution">
    <text evidence="6">The sequence shown here is derived from an EMBL/GenBank/DDBJ whole genome shotgun (WGS) entry which is preliminary data.</text>
</comment>
<dbReference type="InterPro" id="IPR050095">
    <property type="entry name" value="ECF_ABC_transporter_ATP-bd"/>
</dbReference>
<dbReference type="SMART" id="SM00382">
    <property type="entry name" value="AAA"/>
    <property type="match status" value="1"/>
</dbReference>
<dbReference type="SUPFAM" id="SSF52540">
    <property type="entry name" value="P-loop containing nucleoside triphosphate hydrolases"/>
    <property type="match status" value="1"/>
</dbReference>
<name>A0A7C5DUP8_9BACT</name>
<dbReference type="Proteomes" id="UP000886129">
    <property type="component" value="Unassembled WGS sequence"/>
</dbReference>
<proteinExistence type="inferred from homology"/>
<keyword evidence="4 6" id="KW-0067">ATP-binding</keyword>
<organism evidence="6">
    <name type="scientific">Kosmotoga arenicorallina</name>
    <dbReference type="NCBI Taxonomy" id="688066"/>
    <lineage>
        <taxon>Bacteria</taxon>
        <taxon>Thermotogati</taxon>
        <taxon>Thermotogota</taxon>
        <taxon>Thermotogae</taxon>
        <taxon>Kosmotogales</taxon>
        <taxon>Kosmotogaceae</taxon>
        <taxon>Kosmotoga</taxon>
    </lineage>
</organism>
<reference evidence="6" key="1">
    <citation type="journal article" date="2020" name="mSystems">
        <title>Genome- and Community-Level Interaction Insights into Carbon Utilization and Element Cycling Functions of Hydrothermarchaeota in Hydrothermal Sediment.</title>
        <authorList>
            <person name="Zhou Z."/>
            <person name="Liu Y."/>
            <person name="Xu W."/>
            <person name="Pan J."/>
            <person name="Luo Z.H."/>
            <person name="Li M."/>
        </authorList>
    </citation>
    <scope>NUCLEOTIDE SEQUENCE [LARGE SCALE GENOMIC DNA]</scope>
    <source>
        <strain evidence="6">HyVt-80</strain>
    </source>
</reference>
<keyword evidence="3" id="KW-0547">Nucleotide-binding</keyword>
<dbReference type="PANTHER" id="PTHR43553:SF24">
    <property type="entry name" value="ENERGY-COUPLING FACTOR TRANSPORTER ATP-BINDING PROTEIN ECFA1"/>
    <property type="match status" value="1"/>
</dbReference>
<dbReference type="AlphaFoldDB" id="A0A7C5DUP8"/>
<dbReference type="GO" id="GO:0005524">
    <property type="term" value="F:ATP binding"/>
    <property type="evidence" value="ECO:0007669"/>
    <property type="project" value="UniProtKB-KW"/>
</dbReference>
<dbReference type="InterPro" id="IPR015856">
    <property type="entry name" value="ABC_transpr_CbiO/EcfA_su"/>
</dbReference>
<dbReference type="PROSITE" id="PS00211">
    <property type="entry name" value="ABC_TRANSPORTER_1"/>
    <property type="match status" value="1"/>
</dbReference>
<evidence type="ECO:0000256" key="2">
    <source>
        <dbReference type="ARBA" id="ARBA00022448"/>
    </source>
</evidence>
<protein>
    <submittedName>
        <fullName evidence="6">ABC transporter ATP-binding protein</fullName>
    </submittedName>
</protein>
<dbReference type="GO" id="GO:0043190">
    <property type="term" value="C:ATP-binding cassette (ABC) transporter complex"/>
    <property type="evidence" value="ECO:0007669"/>
    <property type="project" value="TreeGrafter"/>
</dbReference>